<evidence type="ECO:0000256" key="1">
    <source>
        <dbReference type="SAM" id="MobiDB-lite"/>
    </source>
</evidence>
<dbReference type="AlphaFoldDB" id="A0A4Z2H253"/>
<keyword evidence="3" id="KW-1185">Reference proteome</keyword>
<organism evidence="2 3">
    <name type="scientific">Liparis tanakae</name>
    <name type="common">Tanaka's snailfish</name>
    <dbReference type="NCBI Taxonomy" id="230148"/>
    <lineage>
        <taxon>Eukaryota</taxon>
        <taxon>Metazoa</taxon>
        <taxon>Chordata</taxon>
        <taxon>Craniata</taxon>
        <taxon>Vertebrata</taxon>
        <taxon>Euteleostomi</taxon>
        <taxon>Actinopterygii</taxon>
        <taxon>Neopterygii</taxon>
        <taxon>Teleostei</taxon>
        <taxon>Neoteleostei</taxon>
        <taxon>Acanthomorphata</taxon>
        <taxon>Eupercaria</taxon>
        <taxon>Perciformes</taxon>
        <taxon>Cottioidei</taxon>
        <taxon>Cottales</taxon>
        <taxon>Liparidae</taxon>
        <taxon>Liparis</taxon>
    </lineage>
</organism>
<dbReference type="EMBL" id="SRLO01000343">
    <property type="protein sequence ID" value="TNN59967.1"/>
    <property type="molecule type" value="Genomic_DNA"/>
</dbReference>
<name>A0A4Z2H253_9TELE</name>
<protein>
    <submittedName>
        <fullName evidence="2">Uncharacterized protein</fullName>
    </submittedName>
</protein>
<reference evidence="2 3" key="1">
    <citation type="submission" date="2019-03" db="EMBL/GenBank/DDBJ databases">
        <title>First draft genome of Liparis tanakae, snailfish: a comprehensive survey of snailfish specific genes.</title>
        <authorList>
            <person name="Kim W."/>
            <person name="Song I."/>
            <person name="Jeong J.-H."/>
            <person name="Kim D."/>
            <person name="Kim S."/>
            <person name="Ryu S."/>
            <person name="Song J.Y."/>
            <person name="Lee S.K."/>
        </authorList>
    </citation>
    <scope>NUCLEOTIDE SEQUENCE [LARGE SCALE GENOMIC DNA]</scope>
    <source>
        <tissue evidence="2">Muscle</tissue>
    </source>
</reference>
<comment type="caution">
    <text evidence="2">The sequence shown here is derived from an EMBL/GenBank/DDBJ whole genome shotgun (WGS) entry which is preliminary data.</text>
</comment>
<evidence type="ECO:0000313" key="2">
    <source>
        <dbReference type="EMBL" id="TNN59967.1"/>
    </source>
</evidence>
<feature type="region of interest" description="Disordered" evidence="1">
    <location>
        <begin position="38"/>
        <end position="64"/>
    </location>
</feature>
<dbReference type="Proteomes" id="UP000314294">
    <property type="component" value="Unassembled WGS sequence"/>
</dbReference>
<gene>
    <name evidence="2" type="ORF">EYF80_029809</name>
</gene>
<evidence type="ECO:0000313" key="3">
    <source>
        <dbReference type="Proteomes" id="UP000314294"/>
    </source>
</evidence>
<proteinExistence type="predicted"/>
<accession>A0A4Z2H253</accession>
<sequence length="64" mass="7127">MVLPEGETAEGTAEPDRPRCCHCGSTYSSGAFGYPHHREKLQRSRQQQRLTVADRPTGINSLLE</sequence>